<feature type="compositionally biased region" description="Basic residues" evidence="7">
    <location>
        <begin position="416"/>
        <end position="445"/>
    </location>
</feature>
<organism evidence="11 12">
    <name type="scientific">Allosphingosinicella humi</name>
    <dbReference type="NCBI Taxonomy" id="2068657"/>
    <lineage>
        <taxon>Bacteria</taxon>
        <taxon>Pseudomonadati</taxon>
        <taxon>Pseudomonadota</taxon>
        <taxon>Alphaproteobacteria</taxon>
        <taxon>Sphingomonadales</taxon>
        <taxon>Sphingomonadaceae</taxon>
        <taxon>Allosphingosinicella</taxon>
    </lineage>
</organism>
<comment type="similarity">
    <text evidence="5">Belongs to the DEAD box helicase family.</text>
</comment>
<dbReference type="InterPro" id="IPR011545">
    <property type="entry name" value="DEAD/DEAH_box_helicase_dom"/>
</dbReference>
<dbReference type="Proteomes" id="UP000245916">
    <property type="component" value="Unassembled WGS sequence"/>
</dbReference>
<dbReference type="InterPro" id="IPR044742">
    <property type="entry name" value="DEAD/DEAH_RhlB"/>
</dbReference>
<keyword evidence="12" id="KW-1185">Reference proteome</keyword>
<evidence type="ECO:0000256" key="1">
    <source>
        <dbReference type="ARBA" id="ARBA00022741"/>
    </source>
</evidence>
<dbReference type="Gene3D" id="3.40.50.300">
    <property type="entry name" value="P-loop containing nucleotide triphosphate hydrolases"/>
    <property type="match status" value="2"/>
</dbReference>
<dbReference type="GO" id="GO:0005829">
    <property type="term" value="C:cytosol"/>
    <property type="evidence" value="ECO:0007669"/>
    <property type="project" value="TreeGrafter"/>
</dbReference>
<dbReference type="SMART" id="SM00487">
    <property type="entry name" value="DEXDc"/>
    <property type="match status" value="1"/>
</dbReference>
<dbReference type="Pfam" id="PF00270">
    <property type="entry name" value="DEAD"/>
    <property type="match status" value="1"/>
</dbReference>
<dbReference type="SUPFAM" id="SSF52540">
    <property type="entry name" value="P-loop containing nucleoside triphosphate hydrolases"/>
    <property type="match status" value="1"/>
</dbReference>
<keyword evidence="1" id="KW-0547">Nucleotide-binding</keyword>
<dbReference type="PROSITE" id="PS51192">
    <property type="entry name" value="HELICASE_ATP_BIND_1"/>
    <property type="match status" value="1"/>
</dbReference>
<dbReference type="PROSITE" id="PS51194">
    <property type="entry name" value="HELICASE_CTER"/>
    <property type="match status" value="1"/>
</dbReference>
<dbReference type="Pfam" id="PF00271">
    <property type="entry name" value="Helicase_C"/>
    <property type="match status" value="1"/>
</dbReference>
<feature type="compositionally biased region" description="Basic and acidic residues" evidence="7">
    <location>
        <begin position="405"/>
        <end position="415"/>
    </location>
</feature>
<dbReference type="AlphaFoldDB" id="A0A2U2J4B0"/>
<reference evidence="11 12" key="1">
    <citation type="submission" date="2018-05" db="EMBL/GenBank/DDBJ databases">
        <title>Genome of Sphingosinicella humi QZX222.</title>
        <authorList>
            <person name="Qiao Z."/>
            <person name="Wang G."/>
        </authorList>
    </citation>
    <scope>NUCLEOTIDE SEQUENCE [LARGE SCALE GENOMIC DNA]</scope>
    <source>
        <strain evidence="11 12">QZX222</strain>
    </source>
</reference>
<protein>
    <submittedName>
        <fullName evidence="11">DEAD/DEAH box helicase</fullName>
    </submittedName>
</protein>
<evidence type="ECO:0000256" key="5">
    <source>
        <dbReference type="ARBA" id="ARBA00038437"/>
    </source>
</evidence>
<evidence type="ECO:0000313" key="11">
    <source>
        <dbReference type="EMBL" id="PWG03121.1"/>
    </source>
</evidence>
<dbReference type="GO" id="GO:0005524">
    <property type="term" value="F:ATP binding"/>
    <property type="evidence" value="ECO:0007669"/>
    <property type="project" value="UniProtKB-KW"/>
</dbReference>
<dbReference type="CDD" id="cd00268">
    <property type="entry name" value="DEADc"/>
    <property type="match status" value="1"/>
</dbReference>
<keyword evidence="4" id="KW-0067">ATP-binding</keyword>
<dbReference type="SMART" id="SM00490">
    <property type="entry name" value="HELICc"/>
    <property type="match status" value="1"/>
</dbReference>
<feature type="domain" description="DEAD-box RNA helicase Q" evidence="10">
    <location>
        <begin position="1"/>
        <end position="29"/>
    </location>
</feature>
<feature type="domain" description="Helicase ATP-binding" evidence="8">
    <location>
        <begin position="32"/>
        <end position="207"/>
    </location>
</feature>
<dbReference type="InterPro" id="IPR014014">
    <property type="entry name" value="RNA_helicase_DEAD_Q_motif"/>
</dbReference>
<dbReference type="GO" id="GO:0003724">
    <property type="term" value="F:RNA helicase activity"/>
    <property type="evidence" value="ECO:0007669"/>
    <property type="project" value="InterPro"/>
</dbReference>
<dbReference type="OrthoDB" id="9805696at2"/>
<evidence type="ECO:0000259" key="10">
    <source>
        <dbReference type="PROSITE" id="PS51195"/>
    </source>
</evidence>
<dbReference type="CDD" id="cd18787">
    <property type="entry name" value="SF2_C_DEAD"/>
    <property type="match status" value="1"/>
</dbReference>
<evidence type="ECO:0000256" key="6">
    <source>
        <dbReference type="PROSITE-ProRule" id="PRU00552"/>
    </source>
</evidence>
<feature type="region of interest" description="Disordered" evidence="7">
    <location>
        <begin position="389"/>
        <end position="445"/>
    </location>
</feature>
<dbReference type="InterPro" id="IPR050079">
    <property type="entry name" value="DEAD_box_RNA_helicase"/>
</dbReference>
<accession>A0A2U2J4B0</accession>
<feature type="domain" description="Helicase C-terminal" evidence="9">
    <location>
        <begin position="218"/>
        <end position="383"/>
    </location>
</feature>
<dbReference type="EMBL" id="QFFF01000001">
    <property type="protein sequence ID" value="PWG03121.1"/>
    <property type="molecule type" value="Genomic_DNA"/>
</dbReference>
<evidence type="ECO:0000256" key="2">
    <source>
        <dbReference type="ARBA" id="ARBA00022801"/>
    </source>
</evidence>
<dbReference type="PANTHER" id="PTHR47959">
    <property type="entry name" value="ATP-DEPENDENT RNA HELICASE RHLE-RELATED"/>
    <property type="match status" value="1"/>
</dbReference>
<evidence type="ECO:0000256" key="3">
    <source>
        <dbReference type="ARBA" id="ARBA00022806"/>
    </source>
</evidence>
<sequence>MSFDNLGLSQPVLQALALKDYTQSTPIQEQAIPLLLKGRDLLGIAQTGTGKTAAFMLPSIDRLAASDKRPQPRTCRMLVLAPTRELAGQIAESAKAYGRFSHISVATVFGGTSINKNRQELSRGVDVLVATPGRLIDLVEQGFLTLKNVEILVLDEADQMLDLGFIHALKAIVKMLPSKRQSLFFSATMPKAIKDLADKFLTDPAQVSVAPASTTAERVDQYVTYVQQTEKQALLTMMLRAGFSDRGNMDRVLIFTRTKHGADRVVKLLAGNGIAANAIHGNKSQPQRERALGEFKSGKVKILVATDIAARGIDVSGVSHVINFELPNVSEQYVHRIGRTARAGAAGVAIAYCAEDERAYLKGIEKLTRQRIEVVPLPENFLAEAARIKSSRVAPPAPPKGQPRHHGDGEAGERNRVKRPKSRRPNFGHAGKPKSNRAKRRASGR</sequence>
<proteinExistence type="inferred from homology"/>
<name>A0A2U2J4B0_9SPHN</name>
<dbReference type="GO" id="GO:0016787">
    <property type="term" value="F:hydrolase activity"/>
    <property type="evidence" value="ECO:0007669"/>
    <property type="project" value="UniProtKB-KW"/>
</dbReference>
<evidence type="ECO:0000256" key="7">
    <source>
        <dbReference type="SAM" id="MobiDB-lite"/>
    </source>
</evidence>
<evidence type="ECO:0000256" key="4">
    <source>
        <dbReference type="ARBA" id="ARBA00022840"/>
    </source>
</evidence>
<dbReference type="PANTHER" id="PTHR47959:SF13">
    <property type="entry name" value="ATP-DEPENDENT RNA HELICASE RHLE"/>
    <property type="match status" value="1"/>
</dbReference>
<gene>
    <name evidence="11" type="ORF">DF286_09790</name>
</gene>
<evidence type="ECO:0000259" key="8">
    <source>
        <dbReference type="PROSITE" id="PS51192"/>
    </source>
</evidence>
<feature type="short sequence motif" description="Q motif" evidence="6">
    <location>
        <begin position="1"/>
        <end position="29"/>
    </location>
</feature>
<dbReference type="GO" id="GO:0003676">
    <property type="term" value="F:nucleic acid binding"/>
    <property type="evidence" value="ECO:0007669"/>
    <property type="project" value="InterPro"/>
</dbReference>
<dbReference type="RefSeq" id="WP_109271259.1">
    <property type="nucleotide sequence ID" value="NZ_QFFF01000001.1"/>
</dbReference>
<dbReference type="PROSITE" id="PS51195">
    <property type="entry name" value="Q_MOTIF"/>
    <property type="match status" value="1"/>
</dbReference>
<comment type="caution">
    <text evidence="11">The sequence shown here is derived from an EMBL/GenBank/DDBJ whole genome shotgun (WGS) entry which is preliminary data.</text>
</comment>
<evidence type="ECO:0000313" key="12">
    <source>
        <dbReference type="Proteomes" id="UP000245916"/>
    </source>
</evidence>
<keyword evidence="2" id="KW-0378">Hydrolase</keyword>
<keyword evidence="3 11" id="KW-0347">Helicase</keyword>
<evidence type="ECO:0000259" key="9">
    <source>
        <dbReference type="PROSITE" id="PS51194"/>
    </source>
</evidence>
<dbReference type="InterPro" id="IPR027417">
    <property type="entry name" value="P-loop_NTPase"/>
</dbReference>
<dbReference type="InterPro" id="IPR001650">
    <property type="entry name" value="Helicase_C-like"/>
</dbReference>
<dbReference type="InterPro" id="IPR014001">
    <property type="entry name" value="Helicase_ATP-bd"/>
</dbReference>